<feature type="compositionally biased region" description="Acidic residues" evidence="8">
    <location>
        <begin position="1707"/>
        <end position="1717"/>
    </location>
</feature>
<protein>
    <recommendedName>
        <fullName evidence="2">RNA helicase</fullName>
        <ecNumber evidence="2">3.6.4.13</ecNumber>
    </recommendedName>
</protein>
<feature type="compositionally biased region" description="Polar residues" evidence="8">
    <location>
        <begin position="276"/>
        <end position="289"/>
    </location>
</feature>
<dbReference type="InterPro" id="IPR058567">
    <property type="entry name" value="Ig_TRAPPC9_Trs120_3rd"/>
</dbReference>
<dbReference type="Pfam" id="PF00271">
    <property type="entry name" value="Helicase_C"/>
    <property type="match status" value="1"/>
</dbReference>
<dbReference type="GO" id="GO:0005730">
    <property type="term" value="C:nucleolus"/>
    <property type="evidence" value="ECO:0007669"/>
    <property type="project" value="TreeGrafter"/>
</dbReference>
<feature type="compositionally biased region" description="Polar residues" evidence="8">
    <location>
        <begin position="1527"/>
        <end position="1536"/>
    </location>
</feature>
<feature type="region of interest" description="Disordered" evidence="8">
    <location>
        <begin position="1527"/>
        <end position="1727"/>
    </location>
</feature>
<dbReference type="PROSITE" id="PS51194">
    <property type="entry name" value="HELICASE_CTER"/>
    <property type="match status" value="1"/>
</dbReference>
<dbReference type="OrthoDB" id="10253254at2759"/>
<feature type="region of interest" description="Disordered" evidence="8">
    <location>
        <begin position="272"/>
        <end position="296"/>
    </location>
</feature>
<dbReference type="GO" id="GO:0000462">
    <property type="term" value="P:maturation of SSU-rRNA from tricistronic rRNA transcript (SSU-rRNA, 5.8S rRNA, LSU-rRNA)"/>
    <property type="evidence" value="ECO:0007669"/>
    <property type="project" value="TreeGrafter"/>
</dbReference>
<dbReference type="PROSITE" id="PS51192">
    <property type="entry name" value="HELICASE_ATP_BIND_1"/>
    <property type="match status" value="1"/>
</dbReference>
<dbReference type="Pfam" id="PF26254">
    <property type="entry name" value="Ig_TRAPPC9-Trs120_1st"/>
    <property type="match status" value="1"/>
</dbReference>
<dbReference type="InterPro" id="IPR002464">
    <property type="entry name" value="DNA/RNA_helicase_DEAH_CS"/>
</dbReference>
<dbReference type="InterPro" id="IPR001650">
    <property type="entry name" value="Helicase_C-like"/>
</dbReference>
<dbReference type="Pfam" id="PF26283">
    <property type="entry name" value="Ig_TRAPPC9-Trs120_4th"/>
    <property type="match status" value="1"/>
</dbReference>
<keyword evidence="4" id="KW-0378">Hydrolase</keyword>
<feature type="compositionally biased region" description="Polar residues" evidence="8">
    <location>
        <begin position="1079"/>
        <end position="1099"/>
    </location>
</feature>
<evidence type="ECO:0000256" key="2">
    <source>
        <dbReference type="ARBA" id="ARBA00012552"/>
    </source>
</evidence>
<evidence type="ECO:0000256" key="1">
    <source>
        <dbReference type="ARBA" id="ARBA00008792"/>
    </source>
</evidence>
<keyword evidence="12" id="KW-1185">Reference proteome</keyword>
<keyword evidence="5 11" id="KW-0347">Helicase</keyword>
<name>A0A0G2ERR6_PHACM</name>
<dbReference type="InterPro" id="IPR058563">
    <property type="entry name" value="Trs120_TRAPPC9_N"/>
</dbReference>
<reference evidence="11 12" key="2">
    <citation type="submission" date="2015-05" db="EMBL/GenBank/DDBJ databases">
        <authorList>
            <person name="Morales-Cruz A."/>
            <person name="Amrine K.C."/>
            <person name="Cantu D."/>
        </authorList>
    </citation>
    <scope>NUCLEOTIDE SEQUENCE [LARGE SCALE GENOMIC DNA]</scope>
    <source>
        <strain evidence="11">UCRPC4</strain>
    </source>
</reference>
<feature type="compositionally biased region" description="Polar residues" evidence="8">
    <location>
        <begin position="1459"/>
        <end position="1468"/>
    </location>
</feature>
<evidence type="ECO:0000313" key="12">
    <source>
        <dbReference type="Proteomes" id="UP000053317"/>
    </source>
</evidence>
<dbReference type="SMART" id="SM00847">
    <property type="entry name" value="HA2"/>
    <property type="match status" value="1"/>
</dbReference>
<dbReference type="GO" id="GO:0016787">
    <property type="term" value="F:hydrolase activity"/>
    <property type="evidence" value="ECO:0007669"/>
    <property type="project" value="UniProtKB-KW"/>
</dbReference>
<proteinExistence type="inferred from homology"/>
<keyword evidence="3" id="KW-0547">Nucleotide-binding</keyword>
<comment type="catalytic activity">
    <reaction evidence="7">
        <text>ATP + H2O = ADP + phosphate + H(+)</text>
        <dbReference type="Rhea" id="RHEA:13065"/>
        <dbReference type="ChEBI" id="CHEBI:15377"/>
        <dbReference type="ChEBI" id="CHEBI:15378"/>
        <dbReference type="ChEBI" id="CHEBI:30616"/>
        <dbReference type="ChEBI" id="CHEBI:43474"/>
        <dbReference type="ChEBI" id="CHEBI:456216"/>
        <dbReference type="EC" id="3.6.4.13"/>
    </reaction>
</comment>
<gene>
    <name evidence="11" type="ORF">UCRPC4_g01726</name>
</gene>
<feature type="compositionally biased region" description="Polar residues" evidence="8">
    <location>
        <begin position="246"/>
        <end position="258"/>
    </location>
</feature>
<keyword evidence="6" id="KW-0067">ATP-binding</keyword>
<dbReference type="EMBL" id="LCWF01000041">
    <property type="protein sequence ID" value="KKY25462.1"/>
    <property type="molecule type" value="Genomic_DNA"/>
</dbReference>
<organism evidence="11 12">
    <name type="scientific">Phaeomoniella chlamydospora</name>
    <name type="common">Phaeoacremonium chlamydosporum</name>
    <dbReference type="NCBI Taxonomy" id="158046"/>
    <lineage>
        <taxon>Eukaryota</taxon>
        <taxon>Fungi</taxon>
        <taxon>Dikarya</taxon>
        <taxon>Ascomycota</taxon>
        <taxon>Pezizomycotina</taxon>
        <taxon>Eurotiomycetes</taxon>
        <taxon>Chaetothyriomycetidae</taxon>
        <taxon>Phaeomoniellales</taxon>
        <taxon>Phaeomoniellaceae</taxon>
        <taxon>Phaeomoniella</taxon>
    </lineage>
</organism>
<dbReference type="PANTHER" id="PTHR18934:SF99">
    <property type="entry name" value="ATP-DEPENDENT RNA HELICASE DHX37-RELATED"/>
    <property type="match status" value="1"/>
</dbReference>
<dbReference type="Pfam" id="PF26251">
    <property type="entry name" value="TPR_TRAPPC9-Trs120"/>
    <property type="match status" value="1"/>
</dbReference>
<reference evidence="11 12" key="1">
    <citation type="submission" date="2015-05" db="EMBL/GenBank/DDBJ databases">
        <title>Distinctive expansion of gene families associated with plant cell wall degradation and secondary metabolism in the genomes of grapevine trunk pathogens.</title>
        <authorList>
            <person name="Lawrence D.P."/>
            <person name="Travadon R."/>
            <person name="Rolshausen P.E."/>
            <person name="Baumgartner K."/>
        </authorList>
    </citation>
    <scope>NUCLEOTIDE SEQUENCE [LARGE SCALE GENOMIC DNA]</scope>
    <source>
        <strain evidence="11">UCRPC4</strain>
    </source>
</reference>
<evidence type="ECO:0000259" key="10">
    <source>
        <dbReference type="PROSITE" id="PS51194"/>
    </source>
</evidence>
<feature type="region of interest" description="Disordered" evidence="8">
    <location>
        <begin position="1424"/>
        <end position="1481"/>
    </location>
</feature>
<dbReference type="Gene3D" id="1.20.120.1080">
    <property type="match status" value="1"/>
</dbReference>
<dbReference type="Proteomes" id="UP000053317">
    <property type="component" value="Unassembled WGS sequence"/>
</dbReference>
<dbReference type="InterPro" id="IPR058565">
    <property type="entry name" value="Ig_TRAPPC9_Trs120_1st"/>
</dbReference>
<dbReference type="InterPro" id="IPR058568">
    <property type="entry name" value="Ig_TRAPPC9_Trs120_4th"/>
</dbReference>
<dbReference type="Pfam" id="PF26280">
    <property type="entry name" value="Ig_TRAPPC9-Trs120_2nd"/>
    <property type="match status" value="1"/>
</dbReference>
<dbReference type="CDD" id="cd18791">
    <property type="entry name" value="SF2_C_RHA"/>
    <property type="match status" value="1"/>
</dbReference>
<evidence type="ECO:0000256" key="5">
    <source>
        <dbReference type="ARBA" id="ARBA00022806"/>
    </source>
</evidence>
<feature type="region of interest" description="Disordered" evidence="8">
    <location>
        <begin position="246"/>
        <end position="265"/>
    </location>
</feature>
<dbReference type="FunFam" id="3.40.50.300:FF:000637">
    <property type="entry name" value="ATP-dependent RNA helicase DHX37/DHR1"/>
    <property type="match status" value="1"/>
</dbReference>
<dbReference type="InterPro" id="IPR027417">
    <property type="entry name" value="P-loop_NTPase"/>
</dbReference>
<feature type="domain" description="Helicase ATP-binding" evidence="9">
    <location>
        <begin position="1818"/>
        <end position="1995"/>
    </location>
</feature>
<dbReference type="Gene3D" id="3.40.50.300">
    <property type="entry name" value="P-loop containing nucleotide triphosphate hydrolases"/>
    <property type="match status" value="2"/>
</dbReference>
<dbReference type="SMART" id="SM00487">
    <property type="entry name" value="DEXDc"/>
    <property type="match status" value="1"/>
</dbReference>
<dbReference type="Pfam" id="PF07717">
    <property type="entry name" value="OB_NTP_bind"/>
    <property type="match status" value="1"/>
</dbReference>
<evidence type="ECO:0000256" key="7">
    <source>
        <dbReference type="ARBA" id="ARBA00047984"/>
    </source>
</evidence>
<sequence>MVGMGGGDVTMGIDTLSPVAPAQINALLIPAGNITKSRYEGFVSRLRSASKVRLGDLSPSKNSSENHFNPAAFPSGQIVFNLSDAPPGVNNGVEAFPFEVNREPQILLAIADGRRLGQGNQGVSTDISEGVNNASSYLEWLQEQLHAAHNDYPRVLLSRLIVFESDKEDLSAQLQGMTFVPSPEKSTSSTMKTTMCDIASLLLPIVHNLAKEIQDLPAIESPWKKRLSATTKGGMDSIARVQQRMTMPTLSRSASDSQDPGVASLPSLANARSLGESRSATPTGGTSNSTEKKQNRTAGRVAVVLGALYLQAGQWPDALRELERGFLTCRGMSDYIWHGRAIELTIACLIMYGSVGLGFAIPLTCYPATDKRASIALNGTGQQSKDATESLQELSQILPELFSTVLTLYARAANFTQEQLPQVLHFEATMRMVNLLSVPHKRDGILDEAALQHLVDGHQIECVLRDQRVANPSLRRHDISAMLNQAMTLKVEQLTVDEAIYILSGLASRSSTLGLQRKQAFLVRELIEIIIPSLIRARKVGAAEMGIHPAAGLSALINGKVNEGMTHESDANGLRPLLKTMMDIYGICQGDKEDIHNGMTAVMSKGHLHDVGDIALKIDILRACANICEALPDMKGIVEFNTRLLQATKGTPFMPVPHSVGGPLITQEEQTRLINVIKRTVEAASKFGLNDLQAEYWDDFMIRGIEPLEHNPNMRLRPHTKRDLDVVGMRNEKKPKDPFIFNPFAKSTLTKDEITLVAGDPAYFRVTFQNPFDFDIEIESLCLHTEGCDFEPVRQPLLIGPYCLQRIVMTGTPTTAGKLSIKGIIAKIRGCREKSFRIFTSPPKLNQNLKLKAIGLSSKDSKAVVRPLSSESTKSAKRISGVSDSDLHLHVIDPQPIVSVKSTSLPQLAIMVIEGESKTFEIVLQNSSKTTWVDFLLFSFQDSATRQVHNALSNKELPAADLHDLQLMLIEQPAIRLKTEHSPSETKIAPEASAKFLIEVTGRPGLLDGTIQVDYAYLGTESSNASGKFYTRQLSIPVSMTVNAGLDLVRCNILPFCGDFAWANQQASQRHTPAPEKANNLSPQSRGSRSRTVSQSAVRKSGNHFTSLLSRLGLGNHGDDHCLLLLDIRNGWPNPLTVTIQVREQTPEVSASESWNRAYGVHEIVQPGHTARSVLLVPRISLINPHEQIPTIGNARQFVVSSLKISPEVERANRQAFWFREELLKHLRGSWVEESTGRRGFIDLRRALRLNSRMIDALRIQDVEIYMVIVPIEDNATATVEQTGRSRFKVRTNEFATLRVTIHNRRQRPLSVLLRLQPSLREQPHTVALDLVKRLTWTGMLQQTLHPAIDAGERREVELGILALCEGSYEFGASVEEVVAEDESFETVIAVPPRRKVWQAKEPLSIPAMIAVAVVVEAGKQGSFQKDAAGEGPGAMTPKFKPTRERKHRRRQKEDRQNVSDSNATQMIAPSRSEREEKRRRLRDELRASLPEISSKKQKRLDKYIENKLKKDENLDLLKKLSQSTFDTSKLQSSRNLGKRKHDQFVEGKVLNGPESQQDGYISDKESDCMSDADQVLSDKRDGATVQAALRAISPPRGSLPPPAPVLSLGRGLKQPLVLGEDGIPVLKTRERKLKVQPVMPELPWDGFSSNSDGDEKGDDLLGSEIESVRDDSSDQSDDNEGSGGEDKSDESENDVAENEGSSDLGSQEESEDEITDEDGKSKKPKVRQSAFKSWAFQQINESLGFTPSTTVVESLSQTISSTPGNEDAFKNKIKKIEIPVLDGTSTRKAFSVAVNRSSETQEARMKLPIVAEEQKIMESIYNNSSIIVWGATGSGKTTQIPQFLFEAGYGNKNSLTPGMIGITQPRRVAAVSMANRVADELSEHGNKVAYQIRFESTTSSNTAIKFMTDGILLREISQDFALTKYSVIVVDEAHERSVNTDILIGMLSRIVDLRQKMSAGNSSVQPLQLIIMSATLRTSDFLQNANLFRSGAPPLVQAEGRQFPVTTHFTRRTERDYIDEAFKKITRGHRKLPPGGMLVFLTGQNEIKALHKKLSAVLKSAQRHANDRPKVHLTASEAPLETEDLDLGGFVTQEPRDEDEEEQINFVGLDDEEDSEFDIEEGESAPSSSVHVLPLYSQLPTKEQLKVFEAPPEGSRVIILATNVAETSLTIPGIRYVFDCGRSKERVYNPLTGVQSFQIGWISKASAEQRAGRAGRTGPGHCYRLYSSAVYERDFAEFTEPEILRTPLETVVLQLRNMGIDNVLKFPFPTPPDQPSLMRAERLLRNLGALGTDERVTALGRSLSIYPLSPRYGKMLAIGSQHGCLPFVIAIVAGLAVGDTFIPESQLDLMPAEQAEGEVYTNEDRLADDLREQKRKAYNRAHSLFTKNDHTSDALKLLSVVCAYAYAGNGEEFCDKMFLRPRALKEATQLREQLSSIVKANHPTLLNVYQPKLPEPSPLQLKALKQIVAAGFIDQIAIRADLSPTPLEVLRKPRRAIDVPYLTLFPVHFGRASDLAEKAVFIHPSSVLSRQSPKDLPQYLVYSHLQQAAASNIGGEKIPKVRMMPLAAVTGPQISALTHGTPLIQYGKPIGKINSLGGLPEKRECWVIPSIIGAIGSLGWPLPAKKVLQVKDVKVGWVIEKFIT</sequence>
<evidence type="ECO:0000256" key="4">
    <source>
        <dbReference type="ARBA" id="ARBA00022801"/>
    </source>
</evidence>
<feature type="domain" description="Helicase C-terminal" evidence="10">
    <location>
        <begin position="2018"/>
        <end position="2260"/>
    </location>
</feature>
<dbReference type="Pfam" id="PF00270">
    <property type="entry name" value="DEAD"/>
    <property type="match status" value="1"/>
</dbReference>
<dbReference type="InterPro" id="IPR014001">
    <property type="entry name" value="Helicase_ATP-bd"/>
</dbReference>
<dbReference type="InterPro" id="IPR058564">
    <property type="entry name" value="TPR_TRAPPC9_Trs120"/>
</dbReference>
<evidence type="ECO:0000313" key="11">
    <source>
        <dbReference type="EMBL" id="KKY25462.1"/>
    </source>
</evidence>
<dbReference type="Pfam" id="PF04408">
    <property type="entry name" value="WHD_HA2"/>
    <property type="match status" value="1"/>
</dbReference>
<dbReference type="InterPro" id="IPR011545">
    <property type="entry name" value="DEAD/DEAH_box_helicase_dom"/>
</dbReference>
<dbReference type="CDD" id="cd17982">
    <property type="entry name" value="DEXHc_DHX37"/>
    <property type="match status" value="1"/>
</dbReference>
<evidence type="ECO:0000256" key="8">
    <source>
        <dbReference type="SAM" id="MobiDB-lite"/>
    </source>
</evidence>
<dbReference type="InterPro" id="IPR007502">
    <property type="entry name" value="Helicase-assoc_dom"/>
</dbReference>
<dbReference type="GO" id="GO:0003723">
    <property type="term" value="F:RNA binding"/>
    <property type="evidence" value="ECO:0007669"/>
    <property type="project" value="TreeGrafter"/>
</dbReference>
<feature type="compositionally biased region" description="Basic and acidic residues" evidence="8">
    <location>
        <begin position="1472"/>
        <end position="1481"/>
    </location>
</feature>
<comment type="similarity">
    <text evidence="1">Belongs to the DEAD box helicase family. DEAH subfamily.</text>
</comment>
<dbReference type="InterPro" id="IPR011709">
    <property type="entry name" value="DEAD-box_helicase_OB_fold"/>
</dbReference>
<dbReference type="Pfam" id="PF21010">
    <property type="entry name" value="HA2_C"/>
    <property type="match status" value="1"/>
</dbReference>
<dbReference type="SMART" id="SM00490">
    <property type="entry name" value="HELICc"/>
    <property type="match status" value="1"/>
</dbReference>
<dbReference type="Pfam" id="PF26282">
    <property type="entry name" value="Ig_TRAPPC9-Trs120_3rd"/>
    <property type="match status" value="1"/>
</dbReference>
<feature type="region of interest" description="Disordered" evidence="8">
    <location>
        <begin position="1068"/>
        <end position="1099"/>
    </location>
</feature>
<evidence type="ECO:0000259" key="9">
    <source>
        <dbReference type="PROSITE" id="PS51192"/>
    </source>
</evidence>
<dbReference type="InterPro" id="IPR048333">
    <property type="entry name" value="HA2_WH"/>
</dbReference>
<dbReference type="PROSITE" id="PS00690">
    <property type="entry name" value="DEAH_ATP_HELICASE"/>
    <property type="match status" value="1"/>
</dbReference>
<evidence type="ECO:0000256" key="3">
    <source>
        <dbReference type="ARBA" id="ARBA00022741"/>
    </source>
</evidence>
<feature type="compositionally biased region" description="Acidic residues" evidence="8">
    <location>
        <begin position="1688"/>
        <end position="1698"/>
    </location>
</feature>
<dbReference type="Pfam" id="PF08626">
    <property type="entry name" value="TRAPPC9-Trs120"/>
    <property type="match status" value="1"/>
</dbReference>
<dbReference type="PANTHER" id="PTHR18934">
    <property type="entry name" value="ATP-DEPENDENT RNA HELICASE"/>
    <property type="match status" value="1"/>
</dbReference>
<dbReference type="GO" id="GO:1990904">
    <property type="term" value="C:ribonucleoprotein complex"/>
    <property type="evidence" value="ECO:0007669"/>
    <property type="project" value="UniProtKB-ARBA"/>
</dbReference>
<dbReference type="GO" id="GO:0003724">
    <property type="term" value="F:RNA helicase activity"/>
    <property type="evidence" value="ECO:0007669"/>
    <property type="project" value="UniProtKB-EC"/>
</dbReference>
<comment type="caution">
    <text evidence="11">The sequence shown here is derived from an EMBL/GenBank/DDBJ whole genome shotgun (WGS) entry which is preliminary data.</text>
</comment>
<dbReference type="SUPFAM" id="SSF52540">
    <property type="entry name" value="P-loop containing nucleoside triphosphate hydrolases"/>
    <property type="match status" value="1"/>
</dbReference>
<dbReference type="EC" id="3.6.4.13" evidence="2"/>
<accession>A0A0G2ERR6</accession>
<evidence type="ECO:0000256" key="6">
    <source>
        <dbReference type="ARBA" id="ARBA00022840"/>
    </source>
</evidence>
<dbReference type="GO" id="GO:0005524">
    <property type="term" value="F:ATP binding"/>
    <property type="evidence" value="ECO:0007669"/>
    <property type="project" value="UniProtKB-KW"/>
</dbReference>